<organism evidence="1 2">
    <name type="scientific">Leptothrix cholodnii (strain ATCC 51168 / LMG 8142 / SP-6)</name>
    <name type="common">Leptothrix discophora (strain SP-6)</name>
    <dbReference type="NCBI Taxonomy" id="395495"/>
    <lineage>
        <taxon>Bacteria</taxon>
        <taxon>Pseudomonadati</taxon>
        <taxon>Pseudomonadota</taxon>
        <taxon>Betaproteobacteria</taxon>
        <taxon>Burkholderiales</taxon>
        <taxon>Sphaerotilaceae</taxon>
        <taxon>Leptothrix</taxon>
    </lineage>
</organism>
<dbReference type="STRING" id="395495.Lcho_2283"/>
<reference evidence="1 2" key="1">
    <citation type="submission" date="2008-03" db="EMBL/GenBank/DDBJ databases">
        <title>Complete sequence of Leptothrix cholodnii SP-6.</title>
        <authorList>
            <consortium name="US DOE Joint Genome Institute"/>
            <person name="Copeland A."/>
            <person name="Lucas S."/>
            <person name="Lapidus A."/>
            <person name="Glavina del Rio T."/>
            <person name="Dalin E."/>
            <person name="Tice H."/>
            <person name="Bruce D."/>
            <person name="Goodwin L."/>
            <person name="Pitluck S."/>
            <person name="Chertkov O."/>
            <person name="Brettin T."/>
            <person name="Detter J.C."/>
            <person name="Han C."/>
            <person name="Kuske C.R."/>
            <person name="Schmutz J."/>
            <person name="Larimer F."/>
            <person name="Land M."/>
            <person name="Hauser L."/>
            <person name="Kyrpides N."/>
            <person name="Lykidis A."/>
            <person name="Emerson D."/>
            <person name="Richardson P."/>
        </authorList>
    </citation>
    <scope>NUCLEOTIDE SEQUENCE [LARGE SCALE GENOMIC DNA]</scope>
    <source>
        <strain evidence="2">ATCC 51168 / LMG 8142 / SP-6</strain>
    </source>
</reference>
<evidence type="ECO:0000313" key="2">
    <source>
        <dbReference type="Proteomes" id="UP000001693"/>
    </source>
</evidence>
<dbReference type="HOGENOM" id="CLU_2508669_0_0_4"/>
<dbReference type="KEGG" id="lch:Lcho_2283"/>
<proteinExistence type="predicted"/>
<dbReference type="AlphaFoldDB" id="B1Y427"/>
<dbReference type="RefSeq" id="WP_012347307.1">
    <property type="nucleotide sequence ID" value="NC_010524.1"/>
</dbReference>
<protein>
    <submittedName>
        <fullName evidence="1">Uncharacterized protein</fullName>
    </submittedName>
</protein>
<evidence type="ECO:0000313" key="1">
    <source>
        <dbReference type="EMBL" id="ACB34549.1"/>
    </source>
</evidence>
<name>B1Y427_LEPCP</name>
<keyword evidence="2" id="KW-1185">Reference proteome</keyword>
<accession>B1Y427</accession>
<dbReference type="EMBL" id="CP001013">
    <property type="protein sequence ID" value="ACB34549.1"/>
    <property type="molecule type" value="Genomic_DNA"/>
</dbReference>
<gene>
    <name evidence="1" type="ordered locus">Lcho_2283</name>
</gene>
<sequence>MTTATPAPALPEVHLQINNSGAWKTLAVVGLNSMERCRGAVDVLCLADKRQQLARRPTYRLAIAGQGGLFEVLEYRHPANGWYQA</sequence>
<dbReference type="Proteomes" id="UP000001693">
    <property type="component" value="Chromosome"/>
</dbReference>